<evidence type="ECO:0000313" key="3">
    <source>
        <dbReference type="Proteomes" id="UP000192758"/>
    </source>
</evidence>
<dbReference type="InterPro" id="IPR039769">
    <property type="entry name" value="Bud23-like"/>
</dbReference>
<dbReference type="CDD" id="cd02440">
    <property type="entry name" value="AdoMet_MTases"/>
    <property type="match status" value="1"/>
</dbReference>
<sequence length="196" mass="22528">MSRKKVPESTNPPELYYDDLESKKYHLNTRINKIQLDIADRCIDLLEIKSLKNIFLDIGCGSGISSQNICNDNIVIGTDISMSMLALNQINDGKVESDIGMQWPFQDKSFDYAISCSVIQWLFQSYKREDIPRKRIKMFFKELNRVVIHGCSLQFYGTNKEAEIFMKEAKIAGFKGGMQIDAEGTKQEKKYLVLFT</sequence>
<feature type="domain" description="Methyltransferase type 11" evidence="1">
    <location>
        <begin position="56"/>
        <end position="150"/>
    </location>
</feature>
<evidence type="ECO:0000259" key="1">
    <source>
        <dbReference type="Pfam" id="PF08241"/>
    </source>
</evidence>
<reference evidence="2 3" key="1">
    <citation type="journal article" date="2017" name="Environ. Microbiol.">
        <title>Decay of the glycolytic pathway and adaptation to intranuclear parasitism within Enterocytozoonidae microsporidia.</title>
        <authorList>
            <person name="Wiredu Boakye D."/>
            <person name="Jaroenlak P."/>
            <person name="Prachumwat A."/>
            <person name="Williams T.A."/>
            <person name="Bateman K.S."/>
            <person name="Itsathitphaisarn O."/>
            <person name="Sritunyalucksana K."/>
            <person name="Paszkiewicz K.H."/>
            <person name="Moore K.A."/>
            <person name="Stentiford G.D."/>
            <person name="Williams B.A."/>
        </authorList>
    </citation>
    <scope>NUCLEOTIDE SEQUENCE [LARGE SCALE GENOMIC DNA]</scope>
    <source>
        <strain evidence="2 3">TH1</strain>
    </source>
</reference>
<dbReference type="Gene3D" id="3.40.50.150">
    <property type="entry name" value="Vaccinia Virus protein VP39"/>
    <property type="match status" value="1"/>
</dbReference>
<dbReference type="STRING" id="646526.A0A1W0E925"/>
<gene>
    <name evidence="2" type="ORF">EHP00_446</name>
</gene>
<dbReference type="SUPFAM" id="SSF53335">
    <property type="entry name" value="S-adenosyl-L-methionine-dependent methyltransferases"/>
    <property type="match status" value="1"/>
</dbReference>
<comment type="caution">
    <text evidence="2">The sequence shown here is derived from an EMBL/GenBank/DDBJ whole genome shotgun (WGS) entry which is preliminary data.</text>
</comment>
<dbReference type="GO" id="GO:0005730">
    <property type="term" value="C:nucleolus"/>
    <property type="evidence" value="ECO:0007669"/>
    <property type="project" value="EnsemblFungi"/>
</dbReference>
<dbReference type="PANTHER" id="PTHR12734">
    <property type="entry name" value="METHYLTRANSFERASE-RELATED"/>
    <property type="match status" value="1"/>
</dbReference>
<dbReference type="InterPro" id="IPR013216">
    <property type="entry name" value="Methyltransf_11"/>
</dbReference>
<dbReference type="AlphaFoldDB" id="A0A1W0E925"/>
<accession>A0A1W0E925</accession>
<dbReference type="GO" id="GO:0070476">
    <property type="term" value="P:rRNA (guanine-N7)-methylation"/>
    <property type="evidence" value="ECO:0007669"/>
    <property type="project" value="EnsemblFungi"/>
</dbReference>
<dbReference type="GO" id="GO:0000056">
    <property type="term" value="P:ribosomal small subunit export from nucleus"/>
    <property type="evidence" value="ECO:0007669"/>
    <property type="project" value="EnsemblFungi"/>
</dbReference>
<dbReference type="Proteomes" id="UP000192758">
    <property type="component" value="Unassembled WGS sequence"/>
</dbReference>
<proteinExistence type="predicted"/>
<dbReference type="GO" id="GO:0016435">
    <property type="term" value="F:rRNA (guanine) methyltransferase activity"/>
    <property type="evidence" value="ECO:0007669"/>
    <property type="project" value="EnsemblFungi"/>
</dbReference>
<dbReference type="PANTHER" id="PTHR12734:SF0">
    <property type="entry name" value="18S RRNA (GUANINE-N(7))-METHYLTRANSFERASE-RELATED"/>
    <property type="match status" value="1"/>
</dbReference>
<dbReference type="Pfam" id="PF08241">
    <property type="entry name" value="Methyltransf_11"/>
    <property type="match status" value="1"/>
</dbReference>
<dbReference type="GO" id="GO:0043527">
    <property type="term" value="C:tRNA methyltransferase complex"/>
    <property type="evidence" value="ECO:0007669"/>
    <property type="project" value="EnsemblFungi"/>
</dbReference>
<organism evidence="2 3">
    <name type="scientific">Ecytonucleospora hepatopenaei</name>
    <dbReference type="NCBI Taxonomy" id="646526"/>
    <lineage>
        <taxon>Eukaryota</taxon>
        <taxon>Fungi</taxon>
        <taxon>Fungi incertae sedis</taxon>
        <taxon>Microsporidia</taxon>
        <taxon>Enterocytozoonidae</taxon>
        <taxon>Ecytonucleospora</taxon>
    </lineage>
</organism>
<evidence type="ECO:0000313" key="2">
    <source>
        <dbReference type="EMBL" id="OQS55726.1"/>
    </source>
</evidence>
<dbReference type="OrthoDB" id="2877at2759"/>
<dbReference type="EMBL" id="MNPJ01000003">
    <property type="protein sequence ID" value="OQS55726.1"/>
    <property type="molecule type" value="Genomic_DNA"/>
</dbReference>
<protein>
    <recommendedName>
        <fullName evidence="1">Methyltransferase type 11 domain-containing protein</fullName>
    </recommendedName>
</protein>
<dbReference type="InterPro" id="IPR029063">
    <property type="entry name" value="SAM-dependent_MTases_sf"/>
</dbReference>
<keyword evidence="3" id="KW-1185">Reference proteome</keyword>
<name>A0A1W0E925_9MICR</name>
<dbReference type="VEuPathDB" id="MicrosporidiaDB:EHP00_446"/>
<dbReference type="GO" id="GO:0000447">
    <property type="term" value="P:endonucleolytic cleavage in ITS1 to separate SSU-rRNA from 5.8S rRNA and LSU-rRNA from tricistronic rRNA transcript (SSU-rRNA, 5.8S rRNA, LSU-rRNA)"/>
    <property type="evidence" value="ECO:0007669"/>
    <property type="project" value="EnsemblFungi"/>
</dbReference>